<gene>
    <name evidence="4 7" type="primary">bamB</name>
    <name evidence="7" type="ORF">E6O51_16020</name>
</gene>
<evidence type="ECO:0000256" key="5">
    <source>
        <dbReference type="SAM" id="SignalP"/>
    </source>
</evidence>
<comment type="similarity">
    <text evidence="4">Belongs to the BamB family.</text>
</comment>
<comment type="subunit">
    <text evidence="4">Part of the Bam complex.</text>
</comment>
<dbReference type="EMBL" id="SSOD01000014">
    <property type="protein sequence ID" value="THF59230.1"/>
    <property type="molecule type" value="Genomic_DNA"/>
</dbReference>
<dbReference type="NCBIfam" id="TIGR03300">
    <property type="entry name" value="assembly_YfgL"/>
    <property type="match status" value="1"/>
</dbReference>
<keyword evidence="1 4" id="KW-0732">Signal</keyword>
<feature type="signal peptide" evidence="5">
    <location>
        <begin position="1"/>
        <end position="17"/>
    </location>
</feature>
<evidence type="ECO:0000259" key="6">
    <source>
        <dbReference type="Pfam" id="PF13360"/>
    </source>
</evidence>
<dbReference type="OrthoDB" id="5173551at2"/>
<dbReference type="AlphaFoldDB" id="A0A4S4ALQ7"/>
<keyword evidence="2 4" id="KW-0472">Membrane</keyword>
<keyword evidence="4" id="KW-0564">Palmitate</keyword>
<proteinExistence type="inferred from homology"/>
<dbReference type="Proteomes" id="UP000307956">
    <property type="component" value="Unassembled WGS sequence"/>
</dbReference>
<feature type="domain" description="Pyrrolo-quinoline quinone repeat" evidence="6">
    <location>
        <begin position="77"/>
        <end position="306"/>
    </location>
</feature>
<keyword evidence="8" id="KW-1185">Reference proteome</keyword>
<dbReference type="PANTHER" id="PTHR34512">
    <property type="entry name" value="CELL SURFACE PROTEIN"/>
    <property type="match status" value="1"/>
</dbReference>
<evidence type="ECO:0000256" key="1">
    <source>
        <dbReference type="ARBA" id="ARBA00022729"/>
    </source>
</evidence>
<dbReference type="InterPro" id="IPR015943">
    <property type="entry name" value="WD40/YVTN_repeat-like_dom_sf"/>
</dbReference>
<dbReference type="SMART" id="SM00564">
    <property type="entry name" value="PQQ"/>
    <property type="match status" value="6"/>
</dbReference>
<sequence>MRTTLIRAVLLASVVLAGTGCSSLNPFSSSGPEPAELTAFQASAELRPLWSARVGGSGAYVFQPEVLGSSVYAAAHDGTVVRFDDGSRRWSVDVDQRLSAGVGSDGTLVVVVTTTGEAIALDADSGAERWRVPVGAEVLAPPAVAGDIVVLRASDSRLIGLSPADGARRWVYQRSTPPLALRSVAGVLLEGGVVLAGFPGGKLAAINAGNGGELWELTVATPRGSTELERVADVAGTPVLGRREICAVTYQGRAGCFDAANGNPLWSREFSSSVGMDRDTRFAFLTDETDAVHALDAFSGASVWKQDALARRKVSRPLALGSHVAVGDLEGYVHLLRREDGAFAARVRAGGGAITADPRPFGQGFVVQTRDGDLAAYEVR</sequence>
<dbReference type="SUPFAM" id="SSF50998">
    <property type="entry name" value="Quinoprotein alcohol dehydrogenase-like"/>
    <property type="match status" value="1"/>
</dbReference>
<comment type="caution">
    <text evidence="7">The sequence shown here is derived from an EMBL/GenBank/DDBJ whole genome shotgun (WGS) entry which is preliminary data.</text>
</comment>
<evidence type="ECO:0000256" key="2">
    <source>
        <dbReference type="ARBA" id="ARBA00023136"/>
    </source>
</evidence>
<keyword evidence="4" id="KW-0449">Lipoprotein</keyword>
<dbReference type="HAMAP" id="MF_00923">
    <property type="entry name" value="OM_assembly_BamB"/>
    <property type="match status" value="1"/>
</dbReference>
<dbReference type="RefSeq" id="WP_136386015.1">
    <property type="nucleotide sequence ID" value="NZ_SSOD01000014.1"/>
</dbReference>
<dbReference type="InterPro" id="IPR011047">
    <property type="entry name" value="Quinoprotein_ADH-like_sf"/>
</dbReference>
<keyword evidence="3 4" id="KW-0998">Cell outer membrane</keyword>
<dbReference type="PANTHER" id="PTHR34512:SF30">
    <property type="entry name" value="OUTER MEMBRANE PROTEIN ASSEMBLY FACTOR BAMB"/>
    <property type="match status" value="1"/>
</dbReference>
<dbReference type="InterPro" id="IPR002372">
    <property type="entry name" value="PQQ_rpt_dom"/>
</dbReference>
<evidence type="ECO:0000256" key="4">
    <source>
        <dbReference type="HAMAP-Rule" id="MF_00923"/>
    </source>
</evidence>
<name>A0A4S4ALQ7_9RHOO</name>
<accession>A0A4S4ALQ7</accession>
<feature type="chain" id="PRO_5021057860" description="Outer membrane protein assembly factor BamB" evidence="5">
    <location>
        <begin position="18"/>
        <end position="380"/>
    </location>
</feature>
<dbReference type="PROSITE" id="PS51257">
    <property type="entry name" value="PROKAR_LIPOPROTEIN"/>
    <property type="match status" value="1"/>
</dbReference>
<evidence type="ECO:0000313" key="8">
    <source>
        <dbReference type="Proteomes" id="UP000307956"/>
    </source>
</evidence>
<evidence type="ECO:0000256" key="3">
    <source>
        <dbReference type="ARBA" id="ARBA00023237"/>
    </source>
</evidence>
<dbReference type="GO" id="GO:0043165">
    <property type="term" value="P:Gram-negative-bacterium-type cell outer membrane assembly"/>
    <property type="evidence" value="ECO:0007669"/>
    <property type="project" value="UniProtKB-UniRule"/>
</dbReference>
<comment type="subcellular location">
    <subcellularLocation>
        <location evidence="4">Cell outer membrane</location>
        <topology evidence="4">Lipid-anchor</topology>
    </subcellularLocation>
</comment>
<reference evidence="7 8" key="1">
    <citation type="submission" date="2019-04" db="EMBL/GenBank/DDBJ databases">
        <title>Azoarcus rhizosphaerae sp. nov. isolated from rhizosphere of Ficus religiosa.</title>
        <authorList>
            <person name="Lin S.-Y."/>
            <person name="Hameed A."/>
            <person name="Hsu Y.-H."/>
            <person name="Young C.-C."/>
        </authorList>
    </citation>
    <scope>NUCLEOTIDE SEQUENCE [LARGE SCALE GENOMIC DNA]</scope>
    <source>
        <strain evidence="7 8">CC-YHH848</strain>
    </source>
</reference>
<dbReference type="GO" id="GO:0009279">
    <property type="term" value="C:cell outer membrane"/>
    <property type="evidence" value="ECO:0007669"/>
    <property type="project" value="UniProtKB-SubCell"/>
</dbReference>
<dbReference type="InterPro" id="IPR017687">
    <property type="entry name" value="BamB"/>
</dbReference>
<dbReference type="GO" id="GO:0051205">
    <property type="term" value="P:protein insertion into membrane"/>
    <property type="evidence" value="ECO:0007669"/>
    <property type="project" value="UniProtKB-UniRule"/>
</dbReference>
<organism evidence="7 8">
    <name type="scientific">Pseudothauera rhizosphaerae</name>
    <dbReference type="NCBI Taxonomy" id="2565932"/>
    <lineage>
        <taxon>Bacteria</taxon>
        <taxon>Pseudomonadati</taxon>
        <taxon>Pseudomonadota</taxon>
        <taxon>Betaproteobacteria</taxon>
        <taxon>Rhodocyclales</taxon>
        <taxon>Zoogloeaceae</taxon>
        <taxon>Pseudothauera</taxon>
    </lineage>
</organism>
<dbReference type="InterPro" id="IPR018391">
    <property type="entry name" value="PQQ_b-propeller_rpt"/>
</dbReference>
<evidence type="ECO:0000313" key="7">
    <source>
        <dbReference type="EMBL" id="THF59230.1"/>
    </source>
</evidence>
<dbReference type="Gene3D" id="2.130.10.10">
    <property type="entry name" value="YVTN repeat-like/Quinoprotein amine dehydrogenase"/>
    <property type="match status" value="1"/>
</dbReference>
<protein>
    <recommendedName>
        <fullName evidence="4">Outer membrane protein assembly factor BamB</fullName>
    </recommendedName>
</protein>
<dbReference type="Pfam" id="PF13360">
    <property type="entry name" value="PQQ_2"/>
    <property type="match status" value="1"/>
</dbReference>
<comment type="function">
    <text evidence="4">Part of the outer membrane protein assembly complex, which is involved in assembly and insertion of beta-barrel proteins into the outer membrane.</text>
</comment>